<evidence type="ECO:0000313" key="4">
    <source>
        <dbReference type="Proteomes" id="UP001187192"/>
    </source>
</evidence>
<dbReference type="EMBL" id="BTGU01019548">
    <property type="protein sequence ID" value="GMN73064.1"/>
    <property type="molecule type" value="Genomic_DNA"/>
</dbReference>
<evidence type="ECO:0000313" key="3">
    <source>
        <dbReference type="EMBL" id="GMN73064.1"/>
    </source>
</evidence>
<accession>A0AA88EMD0</accession>
<name>A0AA88EMD0_FICCA</name>
<evidence type="ECO:0000313" key="2">
    <source>
        <dbReference type="EMBL" id="GMN73061.1"/>
    </source>
</evidence>
<protein>
    <submittedName>
        <fullName evidence="3">Uncharacterized protein</fullName>
    </submittedName>
</protein>
<dbReference type="AlphaFoldDB" id="A0AA88EMD0"/>
<proteinExistence type="predicted"/>
<dbReference type="EMBL" id="BTGU01004510">
    <property type="protein sequence ID" value="GMN28230.1"/>
    <property type="molecule type" value="Genomic_DNA"/>
</dbReference>
<reference evidence="3" key="1">
    <citation type="submission" date="2023-07" db="EMBL/GenBank/DDBJ databases">
        <title>draft genome sequence of fig (Ficus carica).</title>
        <authorList>
            <person name="Takahashi T."/>
            <person name="Nishimura K."/>
        </authorList>
    </citation>
    <scope>NUCLEOTIDE SEQUENCE</scope>
</reference>
<organism evidence="3 4">
    <name type="scientific">Ficus carica</name>
    <name type="common">Common fig</name>
    <dbReference type="NCBI Taxonomy" id="3494"/>
    <lineage>
        <taxon>Eukaryota</taxon>
        <taxon>Viridiplantae</taxon>
        <taxon>Streptophyta</taxon>
        <taxon>Embryophyta</taxon>
        <taxon>Tracheophyta</taxon>
        <taxon>Spermatophyta</taxon>
        <taxon>Magnoliopsida</taxon>
        <taxon>eudicotyledons</taxon>
        <taxon>Gunneridae</taxon>
        <taxon>Pentapetalae</taxon>
        <taxon>rosids</taxon>
        <taxon>fabids</taxon>
        <taxon>Rosales</taxon>
        <taxon>Moraceae</taxon>
        <taxon>Ficeae</taxon>
        <taxon>Ficus</taxon>
    </lineage>
</organism>
<comment type="caution">
    <text evidence="3">The sequence shown here is derived from an EMBL/GenBank/DDBJ whole genome shotgun (WGS) entry which is preliminary data.</text>
</comment>
<dbReference type="EMBL" id="BTGU01019547">
    <property type="protein sequence ID" value="GMN73061.1"/>
    <property type="molecule type" value="Genomic_DNA"/>
</dbReference>
<gene>
    <name evidence="1" type="ORF">TIFTF001_046210</name>
    <name evidence="2" type="ORF">TIFTF001_056053</name>
    <name evidence="3" type="ORF">TIFTF001_056054</name>
</gene>
<evidence type="ECO:0000313" key="1">
    <source>
        <dbReference type="EMBL" id="GMN28230.1"/>
    </source>
</evidence>
<sequence>MDGCVSPTLATGADRRMDDWMSPAPITGTLSGSSRRNTLQNTLVEYTPYSSRQEYFKFLTWMTGYFRLRPTATVIRIL</sequence>
<dbReference type="Proteomes" id="UP001187192">
    <property type="component" value="Unassembled WGS sequence"/>
</dbReference>
<keyword evidence="4" id="KW-1185">Reference proteome</keyword>